<dbReference type="Pfam" id="PF08878">
    <property type="entry name" value="HamA"/>
    <property type="match status" value="1"/>
</dbReference>
<gene>
    <name evidence="2" type="ORF">ADFLV_1076</name>
</gene>
<dbReference type="RefSeq" id="WP_206731469.1">
    <property type="nucleotide sequence ID" value="NZ_CP053835.1"/>
</dbReference>
<dbReference type="KEGG" id="adz:ADFLV_1076"/>
<dbReference type="Proteomes" id="UP000503313">
    <property type="component" value="Chromosome"/>
</dbReference>
<keyword evidence="3" id="KW-1185">Reference proteome</keyword>
<name>A0AAE7BCP4_9BACT</name>
<accession>A0AAE7BCP4</accession>
<dbReference type="AlphaFoldDB" id="A0AAE7BCP4"/>
<evidence type="ECO:0000313" key="2">
    <source>
        <dbReference type="EMBL" id="QKF77110.1"/>
    </source>
</evidence>
<feature type="domain" description="Anti-bacteriophage protein A/HamA C-terminal" evidence="1">
    <location>
        <begin position="8"/>
        <end position="250"/>
    </location>
</feature>
<evidence type="ECO:0000313" key="3">
    <source>
        <dbReference type="Proteomes" id="UP000503313"/>
    </source>
</evidence>
<proteinExistence type="predicted"/>
<reference evidence="2 3" key="1">
    <citation type="submission" date="2020-05" db="EMBL/GenBank/DDBJ databases">
        <title>Complete genome sequencing of Campylobacter and Arcobacter type strains.</title>
        <authorList>
            <person name="Miller W.G."/>
            <person name="Yee E."/>
        </authorList>
    </citation>
    <scope>NUCLEOTIDE SEQUENCE [LARGE SCALE GENOMIC DNA]</scope>
    <source>
        <strain evidence="2 3">LMG 25694</strain>
    </source>
</reference>
<protein>
    <recommendedName>
        <fullName evidence="1">Anti-bacteriophage protein A/HamA C-terminal domain-containing protein</fullName>
    </recommendedName>
</protein>
<organism evidence="2 3">
    <name type="scientific">Arcobacter defluvii</name>
    <dbReference type="NCBI Taxonomy" id="873191"/>
    <lineage>
        <taxon>Bacteria</taxon>
        <taxon>Pseudomonadati</taxon>
        <taxon>Campylobacterota</taxon>
        <taxon>Epsilonproteobacteria</taxon>
        <taxon>Campylobacterales</taxon>
        <taxon>Arcobacteraceae</taxon>
        <taxon>Arcobacter</taxon>
    </lineage>
</organism>
<dbReference type="InterPro" id="IPR014976">
    <property type="entry name" value="AbpA_HamA_C"/>
</dbReference>
<evidence type="ECO:0000259" key="1">
    <source>
        <dbReference type="Pfam" id="PF08878"/>
    </source>
</evidence>
<dbReference type="EMBL" id="CP053835">
    <property type="protein sequence ID" value="QKF77110.1"/>
    <property type="molecule type" value="Genomic_DNA"/>
</dbReference>
<sequence>MTINPLTHHIININNNVNLHILELQEITDEIKSFIDSKIVNITNGTRKIDLKIVKTKLKNFLASKKGSTTEMGAIAEFFIHLYLSTQEYKQECLFFNLEENSIKKGFDGYYSKETLEWIMESKSGLSSTKGISHKSKIKEAYDDLDNKLKGNVSNNPWENAFRHADQKSVNTQQNIVTNIDNFSNEFELGIFKDIKDFNIIPTATIFLDGSWSNDIEKIKQEITTLISTLQYQKLEVICFTKKSLNIFIDYLNLKD</sequence>